<sequence length="70" mass="8268">MNSYQQKISMLNDEISQLKQDVINRDSDLSQLRIQYKILKQRSRSVDRTTNSNSNGDEDSGEKDSNRYRR</sequence>
<accession>A0A8S3A787</accession>
<evidence type="ECO:0000313" key="4">
    <source>
        <dbReference type="Proteomes" id="UP000681720"/>
    </source>
</evidence>
<dbReference type="AlphaFoldDB" id="A0A8S3A787"/>
<reference evidence="3" key="1">
    <citation type="submission" date="2021-02" db="EMBL/GenBank/DDBJ databases">
        <authorList>
            <person name="Nowell W R."/>
        </authorList>
    </citation>
    <scope>NUCLEOTIDE SEQUENCE</scope>
</reference>
<comment type="caution">
    <text evidence="3">The sequence shown here is derived from an EMBL/GenBank/DDBJ whole genome shotgun (WGS) entry which is preliminary data.</text>
</comment>
<dbReference type="Proteomes" id="UP000681967">
    <property type="component" value="Unassembled WGS sequence"/>
</dbReference>
<gene>
    <name evidence="2" type="ORF">BYL167_LOCUS41389</name>
    <name evidence="3" type="ORF">GIL414_LOCUS42223</name>
</gene>
<protein>
    <submittedName>
        <fullName evidence="3">Uncharacterized protein</fullName>
    </submittedName>
</protein>
<organism evidence="3 4">
    <name type="scientific">Rotaria magnacalcarata</name>
    <dbReference type="NCBI Taxonomy" id="392030"/>
    <lineage>
        <taxon>Eukaryota</taxon>
        <taxon>Metazoa</taxon>
        <taxon>Spiralia</taxon>
        <taxon>Gnathifera</taxon>
        <taxon>Rotifera</taxon>
        <taxon>Eurotatoria</taxon>
        <taxon>Bdelloidea</taxon>
        <taxon>Philodinida</taxon>
        <taxon>Philodinidae</taxon>
        <taxon>Rotaria</taxon>
    </lineage>
</organism>
<name>A0A8S3A787_9BILA</name>
<dbReference type="Proteomes" id="UP000681720">
    <property type="component" value="Unassembled WGS sequence"/>
</dbReference>
<feature type="region of interest" description="Disordered" evidence="1">
    <location>
        <begin position="41"/>
        <end position="70"/>
    </location>
</feature>
<evidence type="ECO:0000313" key="2">
    <source>
        <dbReference type="EMBL" id="CAF4631519.1"/>
    </source>
</evidence>
<evidence type="ECO:0000256" key="1">
    <source>
        <dbReference type="SAM" id="MobiDB-lite"/>
    </source>
</evidence>
<dbReference type="EMBL" id="CAJOBJ010121796">
    <property type="protein sequence ID" value="CAF4679569.1"/>
    <property type="molecule type" value="Genomic_DNA"/>
</dbReference>
<feature type="non-terminal residue" evidence="3">
    <location>
        <position position="70"/>
    </location>
</feature>
<dbReference type="EMBL" id="CAJOBH010104881">
    <property type="protein sequence ID" value="CAF4631519.1"/>
    <property type="molecule type" value="Genomic_DNA"/>
</dbReference>
<evidence type="ECO:0000313" key="3">
    <source>
        <dbReference type="EMBL" id="CAF4679569.1"/>
    </source>
</evidence>
<proteinExistence type="predicted"/>